<dbReference type="AlphaFoldDB" id="A0A0L0QMH2"/>
<dbReference type="EMBL" id="LGTO01000007">
    <property type="protein sequence ID" value="KNE19815.1"/>
    <property type="molecule type" value="Genomic_DNA"/>
</dbReference>
<evidence type="ECO:0000313" key="2">
    <source>
        <dbReference type="EMBL" id="KNE19815.1"/>
    </source>
</evidence>
<keyword evidence="1" id="KW-1133">Transmembrane helix</keyword>
<comment type="caution">
    <text evidence="2">The sequence shown here is derived from an EMBL/GenBank/DDBJ whole genome shotgun (WGS) entry which is preliminary data.</text>
</comment>
<evidence type="ECO:0000256" key="1">
    <source>
        <dbReference type="SAM" id="Phobius"/>
    </source>
</evidence>
<name>A0A0L0QMH2_VIRPA</name>
<keyword evidence="1" id="KW-0812">Transmembrane</keyword>
<keyword evidence="1" id="KW-0472">Membrane</keyword>
<organism evidence="2 3">
    <name type="scientific">Virgibacillus pantothenticus</name>
    <dbReference type="NCBI Taxonomy" id="1473"/>
    <lineage>
        <taxon>Bacteria</taxon>
        <taxon>Bacillati</taxon>
        <taxon>Bacillota</taxon>
        <taxon>Bacilli</taxon>
        <taxon>Bacillales</taxon>
        <taxon>Bacillaceae</taxon>
        <taxon>Virgibacillus</taxon>
    </lineage>
</organism>
<keyword evidence="3" id="KW-1185">Reference proteome</keyword>
<gene>
    <name evidence="2" type="ORF">AFK71_15445</name>
</gene>
<sequence>MKYLRYIIYLIILISIAYYTSMYITDKEKLYTYVITFLIITPIVFLILYLEFIKIPPKKTKNE</sequence>
<proteinExistence type="predicted"/>
<dbReference type="Proteomes" id="UP000036780">
    <property type="component" value="Unassembled WGS sequence"/>
</dbReference>
<accession>A0A0L0QMH2</accession>
<feature type="transmembrane region" description="Helical" evidence="1">
    <location>
        <begin position="30"/>
        <end position="50"/>
    </location>
</feature>
<reference evidence="3" key="1">
    <citation type="submission" date="2015-07" db="EMBL/GenBank/DDBJ databases">
        <title>Fjat-10053 dsm26.</title>
        <authorList>
            <person name="Liu B."/>
            <person name="Wang J."/>
            <person name="Zhu Y."/>
            <person name="Liu G."/>
            <person name="Chen Q."/>
            <person name="Chen Z."/>
            <person name="Lan J."/>
            <person name="Che J."/>
            <person name="Ge C."/>
            <person name="Shi H."/>
            <person name="Pan Z."/>
            <person name="Liu X."/>
        </authorList>
    </citation>
    <scope>NUCLEOTIDE SEQUENCE [LARGE SCALE GENOMIC DNA]</scope>
    <source>
        <strain evidence="3">DSM 26</strain>
    </source>
</reference>
<evidence type="ECO:0000313" key="3">
    <source>
        <dbReference type="Proteomes" id="UP000036780"/>
    </source>
</evidence>
<dbReference type="PATRIC" id="fig|1473.5.peg.1754"/>
<feature type="transmembrane region" description="Helical" evidence="1">
    <location>
        <begin position="7"/>
        <end position="24"/>
    </location>
</feature>
<dbReference type="RefSeq" id="WP_050352373.1">
    <property type="nucleotide sequence ID" value="NZ_FTOS01000001.1"/>
</dbReference>
<protein>
    <submittedName>
        <fullName evidence="2">Uncharacterized protein</fullName>
    </submittedName>
</protein>